<comment type="caution">
    <text evidence="2">The sequence shown here is derived from an EMBL/GenBank/DDBJ whole genome shotgun (WGS) entry which is preliminary data.</text>
</comment>
<reference evidence="2" key="1">
    <citation type="journal article" date="2020" name="New Phytol.">
        <title>Comparative genomics reveals dynamic genome evolution in host specialist ectomycorrhizal fungi.</title>
        <authorList>
            <person name="Lofgren L.A."/>
            <person name="Nguyen N.H."/>
            <person name="Vilgalys R."/>
            <person name="Ruytinx J."/>
            <person name="Liao H.L."/>
            <person name="Branco S."/>
            <person name="Kuo A."/>
            <person name="LaButti K."/>
            <person name="Lipzen A."/>
            <person name="Andreopoulos W."/>
            <person name="Pangilinan J."/>
            <person name="Riley R."/>
            <person name="Hundley H."/>
            <person name="Na H."/>
            <person name="Barry K."/>
            <person name="Grigoriev I.V."/>
            <person name="Stajich J.E."/>
            <person name="Kennedy P.G."/>
        </authorList>
    </citation>
    <scope>NUCLEOTIDE SEQUENCE</scope>
    <source>
        <strain evidence="2">MN1</strain>
    </source>
</reference>
<evidence type="ECO:0000313" key="3">
    <source>
        <dbReference type="Proteomes" id="UP000807769"/>
    </source>
</evidence>
<organism evidence="2 3">
    <name type="scientific">Suillus subaureus</name>
    <dbReference type="NCBI Taxonomy" id="48587"/>
    <lineage>
        <taxon>Eukaryota</taxon>
        <taxon>Fungi</taxon>
        <taxon>Dikarya</taxon>
        <taxon>Basidiomycota</taxon>
        <taxon>Agaricomycotina</taxon>
        <taxon>Agaricomycetes</taxon>
        <taxon>Agaricomycetidae</taxon>
        <taxon>Boletales</taxon>
        <taxon>Suillineae</taxon>
        <taxon>Suillaceae</taxon>
        <taxon>Suillus</taxon>
    </lineage>
</organism>
<name>A0A9P7E9M4_9AGAM</name>
<gene>
    <name evidence="2" type="ORF">BJ212DRAFT_1273415</name>
    <name evidence="1" type="ORF">BJ212DRAFT_1288199</name>
</gene>
<dbReference type="RefSeq" id="XP_041192269.1">
    <property type="nucleotide sequence ID" value="XM_041331083.1"/>
</dbReference>
<evidence type="ECO:0000313" key="2">
    <source>
        <dbReference type="EMBL" id="KAG1815132.1"/>
    </source>
</evidence>
<dbReference type="OrthoDB" id="2614589at2759"/>
<accession>A0A9P7E9M4</accession>
<evidence type="ECO:0000313" key="1">
    <source>
        <dbReference type="EMBL" id="KAG1799494.1"/>
    </source>
</evidence>
<dbReference type="GeneID" id="64625100"/>
<dbReference type="EMBL" id="JABBWG010000019">
    <property type="protein sequence ID" value="KAG1815132.1"/>
    <property type="molecule type" value="Genomic_DNA"/>
</dbReference>
<dbReference type="Proteomes" id="UP000807769">
    <property type="component" value="Unassembled WGS sequence"/>
</dbReference>
<sequence>MVAVDLGLRALIHFGLRDAHICFCSDNQGVEGAIRAGRSRSPAQNDILRSLLAFTHNHGIWFSVKWVKSADNLSLSDGISRGTFPHPKLRFSHHPPIPAYLKPFVKLV</sequence>
<protein>
    <submittedName>
        <fullName evidence="2">Uncharacterized protein</fullName>
    </submittedName>
</protein>
<dbReference type="AlphaFoldDB" id="A0A9P7E9M4"/>
<dbReference type="EMBL" id="JABBWG010000147">
    <property type="protein sequence ID" value="KAG1799494.1"/>
    <property type="molecule type" value="Genomic_DNA"/>
</dbReference>
<proteinExistence type="predicted"/>
<keyword evidence="3" id="KW-1185">Reference proteome</keyword>